<sequence length="192" mass="20794">MIHDLHAFTGPRPPHDGGQGTVRGALVGCGPLSAACLLRWHAARLDRPLPPRDALAAELLTAQRAFIVPATGGQRAVLPWDWLTGTNDWLRAQGLPLRARGLWGVRRADALERHLHRLFTAGTPAVGLEFSPRLQHYGLLSAYQPGPTLRATLLVDGSDLHLAPRVGVGGVFWIEEGGPRENLLRDNRGVSS</sequence>
<name>A0ABQ2RWY7_9DEIO</name>
<protein>
    <recommendedName>
        <fullName evidence="3">Peptidase C39-like domain-containing protein</fullName>
    </recommendedName>
</protein>
<proteinExistence type="predicted"/>
<evidence type="ECO:0008006" key="3">
    <source>
        <dbReference type="Google" id="ProtNLM"/>
    </source>
</evidence>
<dbReference type="Proteomes" id="UP000634308">
    <property type="component" value="Unassembled WGS sequence"/>
</dbReference>
<organism evidence="1 2">
    <name type="scientific">Deinococcus seoulensis</name>
    <dbReference type="NCBI Taxonomy" id="1837379"/>
    <lineage>
        <taxon>Bacteria</taxon>
        <taxon>Thermotogati</taxon>
        <taxon>Deinococcota</taxon>
        <taxon>Deinococci</taxon>
        <taxon>Deinococcales</taxon>
        <taxon>Deinococcaceae</taxon>
        <taxon>Deinococcus</taxon>
    </lineage>
</organism>
<dbReference type="RefSeq" id="WP_189066659.1">
    <property type="nucleotide sequence ID" value="NZ_BMQM01000046.1"/>
</dbReference>
<dbReference type="EMBL" id="BMQM01000046">
    <property type="protein sequence ID" value="GGR73932.1"/>
    <property type="molecule type" value="Genomic_DNA"/>
</dbReference>
<accession>A0ABQ2RWY7</accession>
<evidence type="ECO:0000313" key="1">
    <source>
        <dbReference type="EMBL" id="GGR73932.1"/>
    </source>
</evidence>
<evidence type="ECO:0000313" key="2">
    <source>
        <dbReference type="Proteomes" id="UP000634308"/>
    </source>
</evidence>
<gene>
    <name evidence="1" type="ORF">GCM10008959_39010</name>
</gene>
<reference evidence="2" key="1">
    <citation type="journal article" date="2019" name="Int. J. Syst. Evol. Microbiol.">
        <title>The Global Catalogue of Microorganisms (GCM) 10K type strain sequencing project: providing services to taxonomists for standard genome sequencing and annotation.</title>
        <authorList>
            <consortium name="The Broad Institute Genomics Platform"/>
            <consortium name="The Broad Institute Genome Sequencing Center for Infectious Disease"/>
            <person name="Wu L."/>
            <person name="Ma J."/>
        </authorList>
    </citation>
    <scope>NUCLEOTIDE SEQUENCE [LARGE SCALE GENOMIC DNA]</scope>
    <source>
        <strain evidence="2">JCM 31404</strain>
    </source>
</reference>
<comment type="caution">
    <text evidence="1">The sequence shown here is derived from an EMBL/GenBank/DDBJ whole genome shotgun (WGS) entry which is preliminary data.</text>
</comment>
<keyword evidence="2" id="KW-1185">Reference proteome</keyword>